<dbReference type="Proteomes" id="UP000319716">
    <property type="component" value="Unassembled WGS sequence"/>
</dbReference>
<accession>A0A4Y1ZEQ2</accession>
<name>A0A4Y1ZEQ2_9BACL</name>
<dbReference type="EMBL" id="BEXB01000029">
    <property type="protein sequence ID" value="GAY77597.1"/>
    <property type="molecule type" value="Genomic_DNA"/>
</dbReference>
<reference evidence="1 2" key="1">
    <citation type="submission" date="2017-11" db="EMBL/GenBank/DDBJ databases">
        <title>Draft Genome Sequence of Sporolactobacillus inulinus NBRC 111894 Isolated from Koso, a Japanese Sugar-Vegetable Fermented Beverage.</title>
        <authorList>
            <person name="Chiou T.Y."/>
            <person name="Oshima K."/>
            <person name="Suda W."/>
            <person name="Hattori M."/>
            <person name="Takahashi T."/>
        </authorList>
    </citation>
    <scope>NUCLEOTIDE SEQUENCE [LARGE SCALE GENOMIC DNA]</scope>
    <source>
        <strain evidence="1 2">NBRC111894</strain>
    </source>
</reference>
<comment type="caution">
    <text evidence="1">The sequence shown here is derived from an EMBL/GenBank/DDBJ whole genome shotgun (WGS) entry which is preliminary data.</text>
</comment>
<protein>
    <submittedName>
        <fullName evidence="1">Uncharacterized protein</fullName>
    </submittedName>
</protein>
<proteinExistence type="predicted"/>
<dbReference type="AlphaFoldDB" id="A0A4Y1ZEQ2"/>
<organism evidence="1 2">
    <name type="scientific">Sporolactobacillus inulinus</name>
    <dbReference type="NCBI Taxonomy" id="2078"/>
    <lineage>
        <taxon>Bacteria</taxon>
        <taxon>Bacillati</taxon>
        <taxon>Bacillota</taxon>
        <taxon>Bacilli</taxon>
        <taxon>Bacillales</taxon>
        <taxon>Sporolactobacillaceae</taxon>
        <taxon>Sporolactobacillus</taxon>
    </lineage>
</organism>
<gene>
    <name evidence="1" type="ORF">NBRC111894_3151</name>
</gene>
<sequence>MIVYRKTTKHFCFYLKKGMDGDVLGDFRQSECAGFAFSALFFFGQ</sequence>
<evidence type="ECO:0000313" key="1">
    <source>
        <dbReference type="EMBL" id="GAY77597.1"/>
    </source>
</evidence>
<evidence type="ECO:0000313" key="2">
    <source>
        <dbReference type="Proteomes" id="UP000319716"/>
    </source>
</evidence>